<evidence type="ECO:0000313" key="1">
    <source>
        <dbReference type="EMBL" id="RHC54638.1"/>
    </source>
</evidence>
<protein>
    <submittedName>
        <fullName evidence="1">Uncharacterized protein</fullName>
    </submittedName>
</protein>
<sequence>MKKYLVSFMKNGELFETIVTANNSFDARECISIKYEIPMNFEIGNNEDEKNHVSAVIKL</sequence>
<comment type="caution">
    <text evidence="1">The sequence shown here is derived from an EMBL/GenBank/DDBJ whole genome shotgun (WGS) entry which is preliminary data.</text>
</comment>
<name>A0A414ASX2_9FIRM</name>
<reference evidence="1 2" key="1">
    <citation type="submission" date="2018-08" db="EMBL/GenBank/DDBJ databases">
        <title>A genome reference for cultivated species of the human gut microbiota.</title>
        <authorList>
            <person name="Zou Y."/>
            <person name="Xue W."/>
            <person name="Luo G."/>
        </authorList>
    </citation>
    <scope>NUCLEOTIDE SEQUENCE [LARGE SCALE GENOMIC DNA]</scope>
    <source>
        <strain evidence="1 2">AM35-14</strain>
    </source>
</reference>
<dbReference type="AlphaFoldDB" id="A0A414ASX2"/>
<dbReference type="Proteomes" id="UP000283975">
    <property type="component" value="Unassembled WGS sequence"/>
</dbReference>
<dbReference type="RefSeq" id="WP_002572387.1">
    <property type="nucleotide sequence ID" value="NZ_CBCSIM010000025.1"/>
</dbReference>
<evidence type="ECO:0000313" key="2">
    <source>
        <dbReference type="Proteomes" id="UP000283975"/>
    </source>
</evidence>
<organism evidence="1 2">
    <name type="scientific">Enterocloster bolteae</name>
    <dbReference type="NCBI Taxonomy" id="208479"/>
    <lineage>
        <taxon>Bacteria</taxon>
        <taxon>Bacillati</taxon>
        <taxon>Bacillota</taxon>
        <taxon>Clostridia</taxon>
        <taxon>Lachnospirales</taxon>
        <taxon>Lachnospiraceae</taxon>
        <taxon>Enterocloster</taxon>
    </lineage>
</organism>
<accession>A0A414ASX2</accession>
<proteinExistence type="predicted"/>
<dbReference type="EMBL" id="QSHZ01000020">
    <property type="protein sequence ID" value="RHC54638.1"/>
    <property type="molecule type" value="Genomic_DNA"/>
</dbReference>
<gene>
    <name evidence="1" type="ORF">DW839_18235</name>
</gene>